<dbReference type="SUPFAM" id="SSF101898">
    <property type="entry name" value="NHL repeat"/>
    <property type="match status" value="1"/>
</dbReference>
<evidence type="ECO:0008006" key="6">
    <source>
        <dbReference type="Google" id="ProtNLM"/>
    </source>
</evidence>
<dbReference type="Pfam" id="PF17170">
    <property type="entry name" value="DUF5128"/>
    <property type="match status" value="1"/>
</dbReference>
<dbReference type="Proteomes" id="UP001416858">
    <property type="component" value="Unassembled WGS sequence"/>
</dbReference>
<evidence type="ECO:0000313" key="4">
    <source>
        <dbReference type="EMBL" id="GAA5508025.1"/>
    </source>
</evidence>
<keyword evidence="5" id="KW-1185">Reference proteome</keyword>
<feature type="repeat" description="NHL" evidence="2">
    <location>
        <begin position="44"/>
        <end position="87"/>
    </location>
</feature>
<dbReference type="SUPFAM" id="SSF63829">
    <property type="entry name" value="Calcium-dependent phosphotriesterase"/>
    <property type="match status" value="1"/>
</dbReference>
<feature type="repeat" description="NHL" evidence="2">
    <location>
        <begin position="548"/>
        <end position="587"/>
    </location>
</feature>
<name>A0ABP9VUP7_9BACT</name>
<feature type="repeat" description="NHL" evidence="2">
    <location>
        <begin position="179"/>
        <end position="222"/>
    </location>
</feature>
<gene>
    <name evidence="4" type="ORF">Rcae01_03485</name>
</gene>
<feature type="repeat" description="NHL" evidence="2">
    <location>
        <begin position="501"/>
        <end position="540"/>
    </location>
</feature>
<dbReference type="RefSeq" id="WP_345684849.1">
    <property type="nucleotide sequence ID" value="NZ_BAABRO010000007.1"/>
</dbReference>
<keyword evidence="1" id="KW-0677">Repeat</keyword>
<dbReference type="InterPro" id="IPR011042">
    <property type="entry name" value="6-blade_b-propeller_TolB-like"/>
</dbReference>
<sequence length="652" mass="71267">MTNMLRKQSWIVFQFALAMVASASYAGDPPFPNELKYPNVVAPKFEFGTYGEAEGLFRDPSALLFADDSAVYVSDSGNNRIQKLTVDGKPLGAFTADGMLNPRGMEKTSTKTVLLVAEGSHEVLEFSESGVLQRRFGTFGHDHGQFDRPKDVAILDGNIAIADSGNCRIQFFTSDGEFLSAFGSHGINPGEFDDPTSLAVDSKGFIYVADAGNNRIQKFSSDGKFVKTWGGWGSHAGLFATPISVEVSGGLLYVADLVNHRLQAFNTDGKFLYQWGRHPPVAHEGNGRVHYPSSIAASPNGQYVAVIESFENRCQVFGFKSLNAVKQVDDNAWWEKATRFHYGTRVRAGETLLAISEPDTHSVLLFDNRGDVPELINRFGGQGNTFGRMVRPSGILITDAARGEFVASDSGNRRLQMFAAEPNPDPEAAGTFVKNAGKFVRAFGPPSSDLKLTDELDDSAPFFREPSAMANLSDGHILLCDPADHQVFEYEPGFKFVKRWGGKGKEQGQFDRPLDIAVASNDDIYIVDAYNFRIQVFDRDANFKREWGKAGSADGEFVSAFGIAIGDDDNVFVTDSATHKIQKFSKDGDFIKSWGSWGTGNGEFYKPKGIAVDGKGRVVVVDFGNHRAQMFDQGGEFLAAFGIGEEKNSPGY</sequence>
<dbReference type="InterPro" id="IPR050952">
    <property type="entry name" value="TRIM-NHL_E3_ligases"/>
</dbReference>
<dbReference type="Pfam" id="PF01436">
    <property type="entry name" value="NHL"/>
    <property type="match status" value="3"/>
</dbReference>
<accession>A0ABP9VUP7</accession>
<comment type="caution">
    <text evidence="4">The sequence shown here is derived from an EMBL/GenBank/DDBJ whole genome shotgun (WGS) entry which is preliminary data.</text>
</comment>
<dbReference type="PROSITE" id="PS51125">
    <property type="entry name" value="NHL"/>
    <property type="match status" value="6"/>
</dbReference>
<keyword evidence="3" id="KW-0732">Signal</keyword>
<feature type="repeat" description="NHL" evidence="2">
    <location>
        <begin position="133"/>
        <end position="175"/>
    </location>
</feature>
<evidence type="ECO:0000256" key="1">
    <source>
        <dbReference type="ARBA" id="ARBA00022737"/>
    </source>
</evidence>
<dbReference type="InterPro" id="IPR011044">
    <property type="entry name" value="Quino_amine_DH_bsu"/>
</dbReference>
<organism evidence="4 5">
    <name type="scientific">Novipirellula caenicola</name>
    <dbReference type="NCBI Taxonomy" id="1536901"/>
    <lineage>
        <taxon>Bacteria</taxon>
        <taxon>Pseudomonadati</taxon>
        <taxon>Planctomycetota</taxon>
        <taxon>Planctomycetia</taxon>
        <taxon>Pirellulales</taxon>
        <taxon>Pirellulaceae</taxon>
        <taxon>Novipirellula</taxon>
    </lineage>
</organism>
<reference evidence="4 5" key="1">
    <citation type="submission" date="2024-02" db="EMBL/GenBank/DDBJ databases">
        <title>Rhodopirellula caenicola NBRC 110016.</title>
        <authorList>
            <person name="Ichikawa N."/>
            <person name="Katano-Makiyama Y."/>
            <person name="Hidaka K."/>
        </authorList>
    </citation>
    <scope>NUCLEOTIDE SEQUENCE [LARGE SCALE GENOMIC DNA]</scope>
    <source>
        <strain evidence="4 5">NBRC 110016</strain>
    </source>
</reference>
<dbReference type="PANTHER" id="PTHR24104:SF25">
    <property type="entry name" value="PROTEIN LIN-41"/>
    <property type="match status" value="1"/>
</dbReference>
<feature type="chain" id="PRO_5045159295" description="Non-specific serine/threonine protein kinase" evidence="3">
    <location>
        <begin position="27"/>
        <end position="652"/>
    </location>
</feature>
<dbReference type="Gene3D" id="2.120.10.30">
    <property type="entry name" value="TolB, C-terminal domain"/>
    <property type="match status" value="6"/>
</dbReference>
<evidence type="ECO:0000256" key="2">
    <source>
        <dbReference type="PROSITE-ProRule" id="PRU00504"/>
    </source>
</evidence>
<dbReference type="SUPFAM" id="SSF50969">
    <property type="entry name" value="YVTN repeat-like/Quinoprotein amine dehydrogenase"/>
    <property type="match status" value="1"/>
</dbReference>
<dbReference type="InterPro" id="IPR001258">
    <property type="entry name" value="NHL_repeat"/>
</dbReference>
<evidence type="ECO:0000313" key="5">
    <source>
        <dbReference type="Proteomes" id="UP001416858"/>
    </source>
</evidence>
<feature type="repeat" description="NHL" evidence="2">
    <location>
        <begin position="595"/>
        <end position="634"/>
    </location>
</feature>
<protein>
    <recommendedName>
        <fullName evidence="6">Non-specific serine/threonine protein kinase</fullName>
    </recommendedName>
</protein>
<dbReference type="CDD" id="cd05819">
    <property type="entry name" value="NHL"/>
    <property type="match status" value="1"/>
</dbReference>
<proteinExistence type="predicted"/>
<feature type="signal peptide" evidence="3">
    <location>
        <begin position="1"/>
        <end position="26"/>
    </location>
</feature>
<evidence type="ECO:0000256" key="3">
    <source>
        <dbReference type="SAM" id="SignalP"/>
    </source>
</evidence>
<dbReference type="PANTHER" id="PTHR24104">
    <property type="entry name" value="E3 UBIQUITIN-PROTEIN LIGASE NHLRC1-RELATED"/>
    <property type="match status" value="1"/>
</dbReference>
<dbReference type="EMBL" id="BAABRO010000007">
    <property type="protein sequence ID" value="GAA5508025.1"/>
    <property type="molecule type" value="Genomic_DNA"/>
</dbReference>